<sequence length="203" mass="22304">MQHNIFNIFILSLFLSATALAAPLKRFYQPSSPVFSLIAVHNGAQFQYNLVKFDGHELLLGADDKAFFGRIRANGGYILNIPKANASANATDSPSSDSVYVDKFNRLVSTSAPSNASQHFGIEKSLLSYQNSTKFLACPEVGYRGEYGVYFQGENKNSTSICPRNSTGYEITLLVQVDATVNYTPETNKNTLGGTLKRLLSRK</sequence>
<protein>
    <submittedName>
        <fullName evidence="2">Uncharacterized protein</fullName>
    </submittedName>
</protein>
<dbReference type="Proteomes" id="UP001497600">
    <property type="component" value="Chromosome A"/>
</dbReference>
<feature type="chain" id="PRO_5046453645" evidence="1">
    <location>
        <begin position="22"/>
        <end position="203"/>
    </location>
</feature>
<gene>
    <name evidence="2" type="ORF">CAAN4_A08262</name>
</gene>
<keyword evidence="1" id="KW-0732">Signal</keyword>
<evidence type="ECO:0000313" key="2">
    <source>
        <dbReference type="EMBL" id="CAK7893651.1"/>
    </source>
</evidence>
<name>A0ABP0EAK1_9ASCO</name>
<dbReference type="EMBL" id="OZ004253">
    <property type="protein sequence ID" value="CAK7893651.1"/>
    <property type="molecule type" value="Genomic_DNA"/>
</dbReference>
<organism evidence="2 3">
    <name type="scientific">[Candida] anglica</name>
    <dbReference type="NCBI Taxonomy" id="148631"/>
    <lineage>
        <taxon>Eukaryota</taxon>
        <taxon>Fungi</taxon>
        <taxon>Dikarya</taxon>
        <taxon>Ascomycota</taxon>
        <taxon>Saccharomycotina</taxon>
        <taxon>Pichiomycetes</taxon>
        <taxon>Debaryomycetaceae</taxon>
        <taxon>Kurtzmaniella</taxon>
    </lineage>
</organism>
<reference evidence="2 3" key="1">
    <citation type="submission" date="2024-01" db="EMBL/GenBank/DDBJ databases">
        <authorList>
            <consortium name="Genoscope - CEA"/>
            <person name="William W."/>
        </authorList>
    </citation>
    <scope>NUCLEOTIDE SEQUENCE [LARGE SCALE GENOMIC DNA]</scope>
    <source>
        <strain evidence="2 3">29B2s-10</strain>
    </source>
</reference>
<feature type="signal peptide" evidence="1">
    <location>
        <begin position="1"/>
        <end position="21"/>
    </location>
</feature>
<proteinExistence type="predicted"/>
<accession>A0ABP0EAK1</accession>
<evidence type="ECO:0000256" key="1">
    <source>
        <dbReference type="SAM" id="SignalP"/>
    </source>
</evidence>
<keyword evidence="3" id="KW-1185">Reference proteome</keyword>
<evidence type="ECO:0000313" key="3">
    <source>
        <dbReference type="Proteomes" id="UP001497600"/>
    </source>
</evidence>